<sequence length="123" mass="13611">MKPLPTAQGALPVPVIYQQLLTFLLEHHYGLSLNDTPYHDEQAIAQQIEQGISVGDTINALVEKYALVRIGRKGFSALAQDPMLSKGDITRARQAAGLWRAHFPPTLLYPTESLNPIPQRPLT</sequence>
<dbReference type="RefSeq" id="WP_057643545.1">
    <property type="nucleotide sequence ID" value="NZ_CABMMF010000007.1"/>
</dbReference>
<dbReference type="EMBL" id="CGCB01000007">
    <property type="protein sequence ID" value="CFQ96282.1"/>
    <property type="molecule type" value="Genomic_DNA"/>
</dbReference>
<dbReference type="InterPro" id="IPR009610">
    <property type="entry name" value="CbtA_toxin"/>
</dbReference>
<comment type="caution">
    <text evidence="1">The sequence shown here is derived from an EMBL/GenBank/DDBJ whole genome shotgun (WGS) entry which is preliminary data.</text>
</comment>
<accession>A0AAI8ZPZ8</accession>
<organism evidence="1 2">
    <name type="scientific">Yersinia frederiksenii</name>
    <dbReference type="NCBI Taxonomy" id="29484"/>
    <lineage>
        <taxon>Bacteria</taxon>
        <taxon>Pseudomonadati</taxon>
        <taxon>Pseudomonadota</taxon>
        <taxon>Gammaproteobacteria</taxon>
        <taxon>Enterobacterales</taxon>
        <taxon>Yersiniaceae</taxon>
        <taxon>Yersinia</taxon>
    </lineage>
</organism>
<dbReference type="Proteomes" id="UP000046784">
    <property type="component" value="Unassembled WGS sequence"/>
</dbReference>
<reference evidence="1 2" key="1">
    <citation type="submission" date="2015-03" db="EMBL/GenBank/DDBJ databases">
        <authorList>
            <consortium name="Pathogen Informatics"/>
            <person name="Murphy D."/>
        </authorList>
    </citation>
    <scope>NUCLEOTIDE SEQUENCE [LARGE SCALE GENOMIC DNA]</scope>
    <source>
        <strain evidence="1 2">3400/83</strain>
    </source>
</reference>
<evidence type="ECO:0000313" key="2">
    <source>
        <dbReference type="Proteomes" id="UP000046784"/>
    </source>
</evidence>
<dbReference type="AlphaFoldDB" id="A0AAI8ZPZ8"/>
<name>A0AAI8ZPZ8_YERFR</name>
<protein>
    <submittedName>
        <fullName evidence="1">Ypjf toxin protein</fullName>
    </submittedName>
</protein>
<evidence type="ECO:0000313" key="1">
    <source>
        <dbReference type="EMBL" id="CFQ96282.1"/>
    </source>
</evidence>
<proteinExistence type="predicted"/>
<gene>
    <name evidence="1" type="primary">ykfI</name>
    <name evidence="1" type="ORF">ERS008524_01505</name>
</gene>
<dbReference type="Pfam" id="PF06755">
    <property type="entry name" value="CbtA_toxin"/>
    <property type="match status" value="1"/>
</dbReference>